<reference evidence="2" key="1">
    <citation type="submission" date="2021-01" db="EMBL/GenBank/DDBJ databases">
        <authorList>
            <consortium name="Genoscope - CEA"/>
            <person name="William W."/>
        </authorList>
    </citation>
    <scope>NUCLEOTIDE SEQUENCE</scope>
</reference>
<keyword evidence="1" id="KW-0812">Transmembrane</keyword>
<feature type="transmembrane region" description="Helical" evidence="1">
    <location>
        <begin position="111"/>
        <end position="131"/>
    </location>
</feature>
<evidence type="ECO:0008006" key="4">
    <source>
        <dbReference type="Google" id="ProtNLM"/>
    </source>
</evidence>
<comment type="caution">
    <text evidence="2">The sequence shown here is derived from an EMBL/GenBank/DDBJ whole genome shotgun (WGS) entry which is preliminary data.</text>
</comment>
<sequence length="156" mass="18594">MKADCQNSLTKSKEVYAFYGPNCDMIIQVDLKTRLIIFIQHLNLQFMLNKILHQMQTFEILYIQSVFNKINIQESRQIKKIFYGLNNIPFFYDNHNAQIKYVLIVLMRLDIVYVIKLVVLMIVKQMFILILKNVLIIKKLVCNINKQEDKKENAYD</sequence>
<keyword evidence="3" id="KW-1185">Reference proteome</keyword>
<accession>A0A8S1RRA9</accession>
<keyword evidence="1" id="KW-0472">Membrane</keyword>
<evidence type="ECO:0000256" key="1">
    <source>
        <dbReference type="SAM" id="Phobius"/>
    </source>
</evidence>
<name>A0A8S1RRA9_9CILI</name>
<organism evidence="2 3">
    <name type="scientific">Paramecium sonneborni</name>
    <dbReference type="NCBI Taxonomy" id="65129"/>
    <lineage>
        <taxon>Eukaryota</taxon>
        <taxon>Sar</taxon>
        <taxon>Alveolata</taxon>
        <taxon>Ciliophora</taxon>
        <taxon>Intramacronucleata</taxon>
        <taxon>Oligohymenophorea</taxon>
        <taxon>Peniculida</taxon>
        <taxon>Parameciidae</taxon>
        <taxon>Paramecium</taxon>
    </lineage>
</organism>
<gene>
    <name evidence="2" type="ORF">PSON_ATCC_30995.1.T2640003</name>
</gene>
<dbReference type="EMBL" id="CAJJDN010000264">
    <property type="protein sequence ID" value="CAD8130117.1"/>
    <property type="molecule type" value="Genomic_DNA"/>
</dbReference>
<keyword evidence="1" id="KW-1133">Transmembrane helix</keyword>
<proteinExistence type="predicted"/>
<dbReference type="AlphaFoldDB" id="A0A8S1RRA9"/>
<protein>
    <recommendedName>
        <fullName evidence="4">Transmembrane protein</fullName>
    </recommendedName>
</protein>
<evidence type="ECO:0000313" key="2">
    <source>
        <dbReference type="EMBL" id="CAD8130117.1"/>
    </source>
</evidence>
<dbReference type="Proteomes" id="UP000692954">
    <property type="component" value="Unassembled WGS sequence"/>
</dbReference>
<evidence type="ECO:0000313" key="3">
    <source>
        <dbReference type="Proteomes" id="UP000692954"/>
    </source>
</evidence>